<proteinExistence type="predicted"/>
<gene>
    <name evidence="1" type="ORF">CYFUS_008299</name>
</gene>
<dbReference type="RefSeq" id="WP_095990320.1">
    <property type="nucleotide sequence ID" value="NZ_CP022098.1"/>
</dbReference>
<evidence type="ECO:0000313" key="1">
    <source>
        <dbReference type="EMBL" id="ATB42820.1"/>
    </source>
</evidence>
<dbReference type="Proteomes" id="UP000217257">
    <property type="component" value="Chromosome"/>
</dbReference>
<dbReference type="EMBL" id="CP022098">
    <property type="protein sequence ID" value="ATB42820.1"/>
    <property type="molecule type" value="Genomic_DNA"/>
</dbReference>
<dbReference type="AlphaFoldDB" id="A0A250JGS6"/>
<accession>A0A250JGS6</accession>
<evidence type="ECO:0000313" key="2">
    <source>
        <dbReference type="Proteomes" id="UP000217257"/>
    </source>
</evidence>
<reference evidence="1 2" key="1">
    <citation type="submission" date="2017-06" db="EMBL/GenBank/DDBJ databases">
        <title>Sequencing and comparative analysis of myxobacterial genomes.</title>
        <authorList>
            <person name="Rupp O."/>
            <person name="Goesmann A."/>
            <person name="Sogaard-Andersen L."/>
        </authorList>
    </citation>
    <scope>NUCLEOTIDE SEQUENCE [LARGE SCALE GENOMIC DNA]</scope>
    <source>
        <strain evidence="1 2">DSM 52655</strain>
    </source>
</reference>
<organism evidence="1 2">
    <name type="scientific">Cystobacter fuscus</name>
    <dbReference type="NCBI Taxonomy" id="43"/>
    <lineage>
        <taxon>Bacteria</taxon>
        <taxon>Pseudomonadati</taxon>
        <taxon>Myxococcota</taxon>
        <taxon>Myxococcia</taxon>
        <taxon>Myxococcales</taxon>
        <taxon>Cystobacterineae</taxon>
        <taxon>Archangiaceae</taxon>
        <taxon>Cystobacter</taxon>
    </lineage>
</organism>
<dbReference type="KEGG" id="cfus:CYFUS_008299"/>
<protein>
    <submittedName>
        <fullName evidence="1">Uncharacterized protein</fullName>
    </submittedName>
</protein>
<sequence length="270" mass="29748">MTSSTLLSDSHEVIGKLWSDAQSPEQARILGLARDAIHFVFATGQRYQFSDFREALSSDAHPAATVGPPPESSASLEERMDGAAGFFTKLRDEADSSEEKKRLQVFLDAFHFIALTGQTSAFGEYLEHVEAGAPPYAIASFDTREEAEAWLGNHPNPPDFANVLIANGYHDVFHDRETNVRRLLRNRGLEYYLAELAQEEPPVAAASFASIEEAEAWLTAQPEPARWAWVSIAGEPYLAVYHANIGHRALYPLSMAKGYELPPDTPQGSA</sequence>
<name>A0A250JGS6_9BACT</name>